<dbReference type="EMBL" id="UHJC01000001">
    <property type="protein sequence ID" value="SUP86184.1"/>
    <property type="molecule type" value="Genomic_DNA"/>
</dbReference>
<protein>
    <submittedName>
        <fullName evidence="1">Uncharacterized protein</fullName>
    </submittedName>
</protein>
<name>A0A380QDC8_YERPU</name>
<evidence type="ECO:0000313" key="2">
    <source>
        <dbReference type="Proteomes" id="UP000255087"/>
    </source>
</evidence>
<gene>
    <name evidence="1" type="ORF">NCTC8580_04092</name>
</gene>
<evidence type="ECO:0000313" key="1">
    <source>
        <dbReference type="EMBL" id="SUP86184.1"/>
    </source>
</evidence>
<reference evidence="1 2" key="1">
    <citation type="submission" date="2018-06" db="EMBL/GenBank/DDBJ databases">
        <authorList>
            <consortium name="Pathogen Informatics"/>
            <person name="Doyle S."/>
        </authorList>
    </citation>
    <scope>NUCLEOTIDE SEQUENCE [LARGE SCALE GENOMIC DNA]</scope>
    <source>
        <strain evidence="1 2">NCTC8580</strain>
    </source>
</reference>
<proteinExistence type="predicted"/>
<accession>A0A380QDC8</accession>
<dbReference type="RefSeq" id="WP_106441453.1">
    <property type="nucleotide sequence ID" value="NZ_NCLF01000063.1"/>
</dbReference>
<dbReference type="Proteomes" id="UP000255087">
    <property type="component" value="Unassembled WGS sequence"/>
</dbReference>
<organism evidence="1 2">
    <name type="scientific">Yersinia pseudotuberculosis</name>
    <dbReference type="NCBI Taxonomy" id="633"/>
    <lineage>
        <taxon>Bacteria</taxon>
        <taxon>Pseudomonadati</taxon>
        <taxon>Pseudomonadota</taxon>
        <taxon>Gammaproteobacteria</taxon>
        <taxon>Enterobacterales</taxon>
        <taxon>Yersiniaceae</taxon>
        <taxon>Yersinia</taxon>
    </lineage>
</organism>
<dbReference type="AlphaFoldDB" id="A0A380QDC8"/>
<sequence>MVEDVGEEILTQMLMRQYGVSAENILGYSRGKLGLTNASGQGLDILVRVPPPPSLTLRNPVSQVAINGIEGAYGTNVTTMKTFQPDSLLVIEVKTTLGGQKTSGLSKATQRDGTINTAVGNGCGIQWNNWQ</sequence>